<dbReference type="InterPro" id="IPR014718">
    <property type="entry name" value="GH-type_carb-bd"/>
</dbReference>
<keyword evidence="2" id="KW-1185">Reference proteome</keyword>
<evidence type="ECO:0000313" key="2">
    <source>
        <dbReference type="Proteomes" id="UP000475214"/>
    </source>
</evidence>
<dbReference type="GO" id="GO:0005975">
    <property type="term" value="P:carbohydrate metabolic process"/>
    <property type="evidence" value="ECO:0007669"/>
    <property type="project" value="InterPro"/>
</dbReference>
<gene>
    <name evidence="1" type="ORF">G1H10_18100</name>
</gene>
<dbReference type="InterPro" id="IPR011013">
    <property type="entry name" value="Gal_mutarotase_sf_dom"/>
</dbReference>
<dbReference type="Gene3D" id="2.70.98.10">
    <property type="match status" value="1"/>
</dbReference>
<name>A0A6L9SAF2_9ACTN</name>
<evidence type="ECO:0000313" key="1">
    <source>
        <dbReference type="EMBL" id="NEE02089.1"/>
    </source>
</evidence>
<dbReference type="Pfam" id="PF01263">
    <property type="entry name" value="Aldose_epim"/>
    <property type="match status" value="1"/>
</dbReference>
<dbReference type="EMBL" id="JAAGOA010000013">
    <property type="protein sequence ID" value="NEE02089.1"/>
    <property type="molecule type" value="Genomic_DNA"/>
</dbReference>
<organism evidence="1 2">
    <name type="scientific">Phytoactinopolyspora halotolerans</name>
    <dbReference type="NCBI Taxonomy" id="1981512"/>
    <lineage>
        <taxon>Bacteria</taxon>
        <taxon>Bacillati</taxon>
        <taxon>Actinomycetota</taxon>
        <taxon>Actinomycetes</taxon>
        <taxon>Jiangellales</taxon>
        <taxon>Jiangellaceae</taxon>
        <taxon>Phytoactinopolyspora</taxon>
    </lineage>
</organism>
<dbReference type="AlphaFoldDB" id="A0A6L9SAF2"/>
<dbReference type="RefSeq" id="WP_163740357.1">
    <property type="nucleotide sequence ID" value="NZ_JAAGOA010000013.1"/>
</dbReference>
<accession>A0A6L9SAF2</accession>
<evidence type="ECO:0008006" key="3">
    <source>
        <dbReference type="Google" id="ProtNLM"/>
    </source>
</evidence>
<dbReference type="Proteomes" id="UP000475214">
    <property type="component" value="Unassembled WGS sequence"/>
</dbReference>
<sequence>MIDLSEVGGAGEHVLRHGEHEAVIVEAGGGLRTYQVAGVDIVAGYPAGTLCPSARGHWLVPWPNRIRDGRYRFGGHEHQLPIFGDEGRHAIHGLIRWMPFQVVARDASSVELAMVQPARPGYPWPLRVRTRWSLDDGGLSAWLHVENLSDDEAPFGAGAHPYLSAGHGTADGATVGGGTAGGGTIDDMTVTVPGATVVRGEDGIMTTRAAVGDDSDFRRARRIGPNRLGLYSDLERDASGLARVVAERPDGWTVSLWQDEAWPFVLLYTADAVSEEEGVRRSLAVEPMTSAVDVFNTGDGLIVLKPGGVFEGTWGITADAR</sequence>
<dbReference type="GO" id="GO:0030246">
    <property type="term" value="F:carbohydrate binding"/>
    <property type="evidence" value="ECO:0007669"/>
    <property type="project" value="InterPro"/>
</dbReference>
<comment type="caution">
    <text evidence="1">The sequence shown here is derived from an EMBL/GenBank/DDBJ whole genome shotgun (WGS) entry which is preliminary data.</text>
</comment>
<reference evidence="1 2" key="1">
    <citation type="submission" date="2020-02" db="EMBL/GenBank/DDBJ databases">
        <authorList>
            <person name="Li X.-J."/>
            <person name="Han X.-M."/>
        </authorList>
    </citation>
    <scope>NUCLEOTIDE SEQUENCE [LARGE SCALE GENOMIC DNA]</scope>
    <source>
        <strain evidence="1 2">CCTCC AB 2017055</strain>
    </source>
</reference>
<protein>
    <recommendedName>
        <fullName evidence="3">Aldose 1-epimerase family protein</fullName>
    </recommendedName>
</protein>
<dbReference type="InterPro" id="IPR008183">
    <property type="entry name" value="Aldose_1/G6P_1-epimerase"/>
</dbReference>
<dbReference type="SUPFAM" id="SSF74650">
    <property type="entry name" value="Galactose mutarotase-like"/>
    <property type="match status" value="1"/>
</dbReference>
<dbReference type="GO" id="GO:0016853">
    <property type="term" value="F:isomerase activity"/>
    <property type="evidence" value="ECO:0007669"/>
    <property type="project" value="InterPro"/>
</dbReference>
<proteinExistence type="predicted"/>